<evidence type="ECO:0000256" key="1">
    <source>
        <dbReference type="SAM" id="Phobius"/>
    </source>
</evidence>
<keyword evidence="3" id="KW-1185">Reference proteome</keyword>
<dbReference type="EMBL" id="OU899036">
    <property type="protein sequence ID" value="CAH1731433.1"/>
    <property type="molecule type" value="Genomic_DNA"/>
</dbReference>
<reference evidence="2" key="1">
    <citation type="submission" date="2022-02" db="EMBL/GenBank/DDBJ databases">
        <authorList>
            <person name="King R."/>
        </authorList>
    </citation>
    <scope>NUCLEOTIDE SEQUENCE</scope>
</reference>
<keyword evidence="1" id="KW-0812">Transmembrane</keyword>
<feature type="transmembrane region" description="Helical" evidence="1">
    <location>
        <begin position="172"/>
        <end position="193"/>
    </location>
</feature>
<keyword evidence="1" id="KW-1133">Transmembrane helix</keyword>
<gene>
    <name evidence="2" type="ORF">APHIGO_LOCUS8142</name>
</gene>
<feature type="transmembrane region" description="Helical" evidence="1">
    <location>
        <begin position="119"/>
        <end position="137"/>
    </location>
</feature>
<sequence>MSEVRLTDTHLLPTRTQRIRKVGYVMTIVVSLTCGGMIMRAQSRYRSFLYNATLTAHGWWSDKDDRTRLLNELYEYHRTGNYIETFMNNPLWLIASAICIRVCVIGVQSQRLANIRIFLIWYDVWCLVRSIVANLKFTDTYLNVQNNISKLSLNNDYFSKNFQKSVQPHYEVSIILFWVLSCLCTMNFILSFCRSTIDNDDNWIDCKDKWVDIPTIWYYDYVKMKIKKRRPSVRRLLASRRRRTATTRRLRTKYPLSESIKKIF</sequence>
<accession>A0A9P0J6U7</accession>
<reference evidence="2" key="2">
    <citation type="submission" date="2022-10" db="EMBL/GenBank/DDBJ databases">
        <authorList>
            <consortium name="ENA_rothamsted_submissions"/>
            <consortium name="culmorum"/>
            <person name="King R."/>
        </authorList>
    </citation>
    <scope>NUCLEOTIDE SEQUENCE</scope>
</reference>
<keyword evidence="1" id="KW-0472">Membrane</keyword>
<evidence type="ECO:0000313" key="3">
    <source>
        <dbReference type="Proteomes" id="UP001154329"/>
    </source>
</evidence>
<name>A0A9P0J6U7_APHGO</name>
<feature type="transmembrane region" description="Helical" evidence="1">
    <location>
        <begin position="90"/>
        <end position="107"/>
    </location>
</feature>
<evidence type="ECO:0000313" key="2">
    <source>
        <dbReference type="EMBL" id="CAH1731433.1"/>
    </source>
</evidence>
<dbReference type="AlphaFoldDB" id="A0A9P0J6U7"/>
<feature type="transmembrane region" description="Helical" evidence="1">
    <location>
        <begin position="21"/>
        <end position="39"/>
    </location>
</feature>
<dbReference type="Proteomes" id="UP001154329">
    <property type="component" value="Chromosome 3"/>
</dbReference>
<proteinExistence type="predicted"/>
<protein>
    <submittedName>
        <fullName evidence="2">Uncharacterized protein</fullName>
    </submittedName>
</protein>
<organism evidence="2 3">
    <name type="scientific">Aphis gossypii</name>
    <name type="common">Cotton aphid</name>
    <dbReference type="NCBI Taxonomy" id="80765"/>
    <lineage>
        <taxon>Eukaryota</taxon>
        <taxon>Metazoa</taxon>
        <taxon>Ecdysozoa</taxon>
        <taxon>Arthropoda</taxon>
        <taxon>Hexapoda</taxon>
        <taxon>Insecta</taxon>
        <taxon>Pterygota</taxon>
        <taxon>Neoptera</taxon>
        <taxon>Paraneoptera</taxon>
        <taxon>Hemiptera</taxon>
        <taxon>Sternorrhyncha</taxon>
        <taxon>Aphidomorpha</taxon>
        <taxon>Aphidoidea</taxon>
        <taxon>Aphididae</taxon>
        <taxon>Aphidini</taxon>
        <taxon>Aphis</taxon>
        <taxon>Aphis</taxon>
    </lineage>
</organism>